<evidence type="ECO:0000313" key="2">
    <source>
        <dbReference type="Proteomes" id="UP001633002"/>
    </source>
</evidence>
<keyword evidence="2" id="KW-1185">Reference proteome</keyword>
<sequence>MDQARIVDGSGRVLAVTQAQEPELKGKKSKAPKITRCILNTRKLSSIWRIRRFLRVPALDSISMRWCWESQVASSAYDLRRQFEQNVESSCYDVVLESNSWRVSSKPIYVLTQDENRLLTMRTRRARSEVESELNMLFSKLGSRRGRQERSSSRILGEDAGSENRFRMLVEDVREGVLVFEDVEVMESSLDIGRNKI</sequence>
<dbReference type="EMBL" id="JBJQOH010000006">
    <property type="protein sequence ID" value="KAL3682535.1"/>
    <property type="molecule type" value="Genomic_DNA"/>
</dbReference>
<evidence type="ECO:0000313" key="1">
    <source>
        <dbReference type="EMBL" id="KAL3682535.1"/>
    </source>
</evidence>
<accession>A0ABD3GWL3</accession>
<dbReference type="AlphaFoldDB" id="A0ABD3GWL3"/>
<protein>
    <submittedName>
        <fullName evidence="1">Uncharacterized protein</fullName>
    </submittedName>
</protein>
<dbReference type="PANTHER" id="PTHR37178:SF1">
    <property type="entry name" value="PLANT_PROTEIN"/>
    <property type="match status" value="1"/>
</dbReference>
<reference evidence="1 2" key="1">
    <citation type="submission" date="2024-09" db="EMBL/GenBank/DDBJ databases">
        <title>Chromosome-scale assembly of Riccia sorocarpa.</title>
        <authorList>
            <person name="Paukszto L."/>
        </authorList>
    </citation>
    <scope>NUCLEOTIDE SEQUENCE [LARGE SCALE GENOMIC DNA]</scope>
    <source>
        <strain evidence="1">LP-2024</strain>
        <tissue evidence="1">Aerial parts of the thallus</tissue>
    </source>
</reference>
<name>A0ABD3GWL3_9MARC</name>
<gene>
    <name evidence="1" type="ORF">R1sor_000557</name>
</gene>
<proteinExistence type="predicted"/>
<dbReference type="Proteomes" id="UP001633002">
    <property type="component" value="Unassembled WGS sequence"/>
</dbReference>
<dbReference type="PANTHER" id="PTHR37178">
    <property type="entry name" value="PLANT/PROTEIN"/>
    <property type="match status" value="1"/>
</dbReference>
<comment type="caution">
    <text evidence="1">The sequence shown here is derived from an EMBL/GenBank/DDBJ whole genome shotgun (WGS) entry which is preliminary data.</text>
</comment>
<organism evidence="1 2">
    <name type="scientific">Riccia sorocarpa</name>
    <dbReference type="NCBI Taxonomy" id="122646"/>
    <lineage>
        <taxon>Eukaryota</taxon>
        <taxon>Viridiplantae</taxon>
        <taxon>Streptophyta</taxon>
        <taxon>Embryophyta</taxon>
        <taxon>Marchantiophyta</taxon>
        <taxon>Marchantiopsida</taxon>
        <taxon>Marchantiidae</taxon>
        <taxon>Marchantiales</taxon>
        <taxon>Ricciaceae</taxon>
        <taxon>Riccia</taxon>
    </lineage>
</organism>